<comment type="similarity">
    <text evidence="1">Belongs to the delta endotoxin family.</text>
</comment>
<feature type="domain" description="Pesticidal crystal protein" evidence="7">
    <location>
        <begin position="93"/>
        <end position="320"/>
    </location>
</feature>
<comment type="caution">
    <text evidence="8">The sequence shown here is derived from an EMBL/GenBank/DDBJ whole genome shotgun (WGS) entry which is preliminary data.</text>
</comment>
<organism evidence="8 9">
    <name type="scientific">Clostridium oceanicum</name>
    <dbReference type="NCBI Taxonomy" id="1543"/>
    <lineage>
        <taxon>Bacteria</taxon>
        <taxon>Bacillati</taxon>
        <taxon>Bacillota</taxon>
        <taxon>Clostridia</taxon>
        <taxon>Eubacteriales</taxon>
        <taxon>Clostridiaceae</taxon>
        <taxon>Clostridium</taxon>
    </lineage>
</organism>
<feature type="chain" id="PRO_5045556820" description="Crystaline entomocidal protoxin" evidence="5">
    <location>
        <begin position="23"/>
        <end position="882"/>
    </location>
</feature>
<evidence type="ECO:0008006" key="10">
    <source>
        <dbReference type="Google" id="ProtNLM"/>
    </source>
</evidence>
<keyword evidence="5" id="KW-0732">Signal</keyword>
<dbReference type="PANTHER" id="PTHR37003">
    <property type="entry name" value="ENDOTOXIN_N DOMAIN-CONTAINING PROTEIN-RELATED"/>
    <property type="match status" value="1"/>
</dbReference>
<dbReference type="InterPro" id="IPR038979">
    <property type="entry name" value="Pest_crys"/>
</dbReference>
<dbReference type="PANTHER" id="PTHR37003:SF2">
    <property type="entry name" value="PESTICIDAL CRYSTAL PROTEIN N-TERMINAL DOMAIN-CONTAINING PROTEIN"/>
    <property type="match status" value="1"/>
</dbReference>
<keyword evidence="2" id="KW-0800">Toxin</keyword>
<dbReference type="EMBL" id="BAAACG010000010">
    <property type="protein sequence ID" value="GAA0741577.1"/>
    <property type="molecule type" value="Genomic_DNA"/>
</dbReference>
<protein>
    <recommendedName>
        <fullName evidence="10">Crystaline entomocidal protoxin</fullName>
    </recommendedName>
</protein>
<dbReference type="Proteomes" id="UP001501510">
    <property type="component" value="Unassembled WGS sequence"/>
</dbReference>
<dbReference type="InterPro" id="IPR008979">
    <property type="entry name" value="Galactose-bd-like_sf"/>
</dbReference>
<evidence type="ECO:0000256" key="4">
    <source>
        <dbReference type="ARBA" id="ARBA00023026"/>
    </source>
</evidence>
<feature type="signal peptide" evidence="5">
    <location>
        <begin position="1"/>
        <end position="22"/>
    </location>
</feature>
<dbReference type="Gene3D" id="2.60.120.260">
    <property type="entry name" value="Galactose-binding domain-like"/>
    <property type="match status" value="2"/>
</dbReference>
<accession>A0ABP3UXR7</accession>
<gene>
    <name evidence="8" type="ORF">GCM10008906_22870</name>
</gene>
<reference evidence="9" key="1">
    <citation type="journal article" date="2019" name="Int. J. Syst. Evol. Microbiol.">
        <title>The Global Catalogue of Microorganisms (GCM) 10K type strain sequencing project: providing services to taxonomists for standard genome sequencing and annotation.</title>
        <authorList>
            <consortium name="The Broad Institute Genomics Platform"/>
            <consortium name="The Broad Institute Genome Sequencing Center for Infectious Disease"/>
            <person name="Wu L."/>
            <person name="Ma J."/>
        </authorList>
    </citation>
    <scope>NUCLEOTIDE SEQUENCE [LARGE SCALE GENOMIC DNA]</scope>
    <source>
        <strain evidence="9">JCM 1407</strain>
    </source>
</reference>
<evidence type="ECO:0000256" key="5">
    <source>
        <dbReference type="SAM" id="SignalP"/>
    </source>
</evidence>
<evidence type="ECO:0000256" key="3">
    <source>
        <dbReference type="ARBA" id="ARBA00022969"/>
    </source>
</evidence>
<sequence>MNKKKVASLLLVASIFSQITFSSITSVHAIEIPTSIEHSLNEQVDEIMEQLTKNNVAAEREEVKNVLFGRTMPIEKTEEIIKKVVSLGLNNAPGIVGTFGGKIGQPLMDMLWPYANQNYLWEKIRAEVEKIVGNKIADSRFQQVKNKLAGLKKATQEYIDWIEAANEGKDVTDTMKNKLDSLDSLFTSELVQIGDIQNKVYDVEFLPIYVQAANIHLMLLRDVVLNLERTNHTQDEINEYKLELNNKIKEYTNHCKNTYKKAIEKREKDALTVYKDNTAHDYVLNKGQMVPARRKNYVVKLENFMQRYVLDYVALWGYMDSNQYNKNVDVELSREIYSDIYGFQQNVTNFKNINFSRGGYTEGDYLGEFVAADIWNWTRIDAITPGYNRGVGSNYQPYVRVGGSGGEAAALRVRNPNENPIEGVNVTTFGRETPHAMKFFFKDGSTFDAGRYRHPTYTSDRKMHGEIVKYEGHKLSSINVLGSSNLRGLEGISGVVFGFRPENLTPENNLKEGKISVFSSQKYITRDSFTTQREFLLGGNAMKTNTKDANMTYKFNSPKEGLYRVRYKVAAKTNSIISLSNAGQKIKDTTVNKTTDGTLGNYDTPYKVVDGPVVKLKNGKNDIKIGNANGGEFSISNIEFVPVNNEEVKELTPIKDRFDFDKTLNNNDIVDTNVTNNIKTDQSVFFVDHNRYVTYKINAPKDGTYTINLEHSSNQQGLSNYKLLNLQNNKYNDGNKMELVKGENRIKVTPKEIKQEDLSIENVSLIDDWIDNEGKVYTTTFLKGEGVRKEGSKVILENENSYADFKVNDARNWTYANVKINGKGDFNITNLANNKAGVGPNNHITLNGDGKDIIRVTGKKRSGYSIRGLKISMHYENIVGYN</sequence>
<dbReference type="Pfam" id="PF03944">
    <property type="entry name" value="Endotoxin_C"/>
    <property type="match status" value="1"/>
</dbReference>
<keyword evidence="9" id="KW-1185">Reference proteome</keyword>
<evidence type="ECO:0000256" key="1">
    <source>
        <dbReference type="ARBA" id="ARBA00007819"/>
    </source>
</evidence>
<dbReference type="Pfam" id="PF03945">
    <property type="entry name" value="Endotoxin_N"/>
    <property type="match status" value="1"/>
</dbReference>
<proteinExistence type="inferred from homology"/>
<evidence type="ECO:0000259" key="7">
    <source>
        <dbReference type="Pfam" id="PF03945"/>
    </source>
</evidence>
<dbReference type="Gene3D" id="1.20.190.10">
    <property type="entry name" value="Pesticidal crystal protein, N-terminal domain"/>
    <property type="match status" value="1"/>
</dbReference>
<evidence type="ECO:0000259" key="6">
    <source>
        <dbReference type="Pfam" id="PF03944"/>
    </source>
</evidence>
<keyword evidence="4" id="KW-0843">Virulence</keyword>
<dbReference type="InterPro" id="IPR036716">
    <property type="entry name" value="Pest_crys_N_sf"/>
</dbReference>
<evidence type="ECO:0000313" key="8">
    <source>
        <dbReference type="EMBL" id="GAA0741577.1"/>
    </source>
</evidence>
<dbReference type="SUPFAM" id="SSF56849">
    <property type="entry name" value="delta-Endotoxin (insectocide), N-terminal domain"/>
    <property type="match status" value="1"/>
</dbReference>
<dbReference type="InterPro" id="IPR005639">
    <property type="entry name" value="Pest_crys_dom_I"/>
</dbReference>
<dbReference type="InterPro" id="IPR005638">
    <property type="entry name" value="Pest_crys_dom-III"/>
</dbReference>
<dbReference type="RefSeq" id="WP_343761720.1">
    <property type="nucleotide sequence ID" value="NZ_BAAACG010000010.1"/>
</dbReference>
<name>A0ABP3UXR7_9CLOT</name>
<evidence type="ECO:0000256" key="2">
    <source>
        <dbReference type="ARBA" id="ARBA00022656"/>
    </source>
</evidence>
<keyword evidence="3" id="KW-0749">Sporulation</keyword>
<feature type="domain" description="Pesticidal crystal protein" evidence="6">
    <location>
        <begin position="527"/>
        <end position="644"/>
    </location>
</feature>
<evidence type="ECO:0000313" key="9">
    <source>
        <dbReference type="Proteomes" id="UP001501510"/>
    </source>
</evidence>
<dbReference type="SUPFAM" id="SSF49785">
    <property type="entry name" value="Galactose-binding domain-like"/>
    <property type="match status" value="1"/>
</dbReference>